<proteinExistence type="predicted"/>
<protein>
    <submittedName>
        <fullName evidence="2">Uncharacterized protein</fullName>
    </submittedName>
</protein>
<sequence length="66" mass="7465">MKGLRSLLVEMSSNWLKRRKAQAPVDVKTVDVKTVKAAPRLAERTTRQRPVHKPKPKSARDVASNM</sequence>
<accession>A0A1G5Z2L8</accession>
<feature type="compositionally biased region" description="Basic residues" evidence="1">
    <location>
        <begin position="47"/>
        <end position="57"/>
    </location>
</feature>
<dbReference type="STRING" id="1165689.SAMN02927914_04123"/>
<dbReference type="AlphaFoldDB" id="A0A1G5Z2L8"/>
<dbReference type="RefSeq" id="WP_167365171.1">
    <property type="nucleotide sequence ID" value="NZ_FMXM01000013.1"/>
</dbReference>
<dbReference type="EMBL" id="FMXM01000013">
    <property type="protein sequence ID" value="SDA89091.1"/>
    <property type="molecule type" value="Genomic_DNA"/>
</dbReference>
<feature type="region of interest" description="Disordered" evidence="1">
    <location>
        <begin position="38"/>
        <end position="66"/>
    </location>
</feature>
<evidence type="ECO:0000313" key="3">
    <source>
        <dbReference type="Proteomes" id="UP000198588"/>
    </source>
</evidence>
<organism evidence="2 3">
    <name type="scientific">Mesorhizobium qingshengii</name>
    <dbReference type="NCBI Taxonomy" id="1165689"/>
    <lineage>
        <taxon>Bacteria</taxon>
        <taxon>Pseudomonadati</taxon>
        <taxon>Pseudomonadota</taxon>
        <taxon>Alphaproteobacteria</taxon>
        <taxon>Hyphomicrobiales</taxon>
        <taxon>Phyllobacteriaceae</taxon>
        <taxon>Mesorhizobium</taxon>
    </lineage>
</organism>
<dbReference type="Proteomes" id="UP000198588">
    <property type="component" value="Unassembled WGS sequence"/>
</dbReference>
<name>A0A1G5Z2L8_9HYPH</name>
<evidence type="ECO:0000256" key="1">
    <source>
        <dbReference type="SAM" id="MobiDB-lite"/>
    </source>
</evidence>
<gene>
    <name evidence="2" type="ORF">SAMN02927914_04123</name>
</gene>
<reference evidence="2 3" key="1">
    <citation type="submission" date="2016-10" db="EMBL/GenBank/DDBJ databases">
        <authorList>
            <person name="de Groot N.N."/>
        </authorList>
    </citation>
    <scope>NUCLEOTIDE SEQUENCE [LARGE SCALE GENOMIC DNA]</scope>
    <source>
        <strain evidence="2 3">CGMCC 1.12097</strain>
    </source>
</reference>
<evidence type="ECO:0000313" key="2">
    <source>
        <dbReference type="EMBL" id="SDA89091.1"/>
    </source>
</evidence>